<sequence>MLTELVLLHEWLGSTTPELMLALFVEPLMQFIGGVALIAIALYHYQQTRNRGALLIVIALFSSVVSSVTIEIGAAFIEGAGYEQVALLLLVVDGLLLVTFILGFYLICRNQRTTAESVSQASRKST</sequence>
<reference evidence="3" key="1">
    <citation type="journal article" date="2020" name="Int. J. Syst. Evol. Microbiol.">
        <title>Alteromonas alba sp. nov., a marine bacterium isolated from the seawater of the West Pacific Ocean.</title>
        <authorList>
            <person name="Sun C."/>
            <person name="Wu Y.-H."/>
            <person name="Xamxidin M."/>
            <person name="Cheng H."/>
            <person name="Xu X.-W."/>
        </authorList>
    </citation>
    <scope>NUCLEOTIDE SEQUENCE [LARGE SCALE GENOMIC DNA]</scope>
    <source>
        <strain evidence="3">190</strain>
    </source>
</reference>
<dbReference type="Proteomes" id="UP000238949">
    <property type="component" value="Unassembled WGS sequence"/>
</dbReference>
<evidence type="ECO:0000256" key="1">
    <source>
        <dbReference type="SAM" id="Phobius"/>
    </source>
</evidence>
<comment type="caution">
    <text evidence="2">The sequence shown here is derived from an EMBL/GenBank/DDBJ whole genome shotgun (WGS) entry which is preliminary data.</text>
</comment>
<protein>
    <submittedName>
        <fullName evidence="2">Uncharacterized protein</fullName>
    </submittedName>
</protein>
<dbReference type="AlphaFoldDB" id="A0A2S9V6X5"/>
<proteinExistence type="predicted"/>
<organism evidence="2 3">
    <name type="scientific">Alteromonas alba</name>
    <dbReference type="NCBI Taxonomy" id="2079529"/>
    <lineage>
        <taxon>Bacteria</taxon>
        <taxon>Pseudomonadati</taxon>
        <taxon>Pseudomonadota</taxon>
        <taxon>Gammaproteobacteria</taxon>
        <taxon>Alteromonadales</taxon>
        <taxon>Alteromonadaceae</taxon>
        <taxon>Alteromonas/Salinimonas group</taxon>
        <taxon>Alteromonas</taxon>
    </lineage>
</organism>
<gene>
    <name evidence="2" type="ORF">C6Y40_18605</name>
</gene>
<feature type="transmembrane region" description="Helical" evidence="1">
    <location>
        <begin position="85"/>
        <end position="107"/>
    </location>
</feature>
<feature type="transmembrane region" description="Helical" evidence="1">
    <location>
        <begin position="54"/>
        <end position="79"/>
    </location>
</feature>
<keyword evidence="3" id="KW-1185">Reference proteome</keyword>
<feature type="transmembrane region" description="Helical" evidence="1">
    <location>
        <begin position="20"/>
        <end position="42"/>
    </location>
</feature>
<evidence type="ECO:0000313" key="3">
    <source>
        <dbReference type="Proteomes" id="UP000238949"/>
    </source>
</evidence>
<accession>A0A2S9V6X5</accession>
<keyword evidence="1" id="KW-0812">Transmembrane</keyword>
<dbReference type="EMBL" id="PVNP01000192">
    <property type="protein sequence ID" value="PRO72188.1"/>
    <property type="molecule type" value="Genomic_DNA"/>
</dbReference>
<keyword evidence="1" id="KW-0472">Membrane</keyword>
<name>A0A2S9V6X5_9ALTE</name>
<evidence type="ECO:0000313" key="2">
    <source>
        <dbReference type="EMBL" id="PRO72188.1"/>
    </source>
</evidence>
<keyword evidence="1" id="KW-1133">Transmembrane helix</keyword>